<dbReference type="GO" id="GO:0046872">
    <property type="term" value="F:metal ion binding"/>
    <property type="evidence" value="ECO:0007669"/>
    <property type="project" value="UniProtKB-KW"/>
</dbReference>
<evidence type="ECO:0000256" key="2">
    <source>
        <dbReference type="ARBA" id="ARBA00023004"/>
    </source>
</evidence>
<dbReference type="Gene3D" id="3.30.70.20">
    <property type="match status" value="1"/>
</dbReference>
<dbReference type="Proteomes" id="UP000610960">
    <property type="component" value="Unassembled WGS sequence"/>
</dbReference>
<reference evidence="5" key="2">
    <citation type="submission" date="2020-09" db="EMBL/GenBank/DDBJ databases">
        <authorList>
            <person name="Sun Q."/>
            <person name="Ohkuma M."/>
        </authorList>
    </citation>
    <scope>NUCLEOTIDE SEQUENCE</scope>
    <source>
        <strain evidence="5">JCM 10088</strain>
    </source>
</reference>
<keyword evidence="2" id="KW-0408">Iron</keyword>
<dbReference type="AlphaFoldDB" id="A0A830GTB4"/>
<dbReference type="GO" id="GO:0016491">
    <property type="term" value="F:oxidoreductase activity"/>
    <property type="evidence" value="ECO:0007669"/>
    <property type="project" value="InterPro"/>
</dbReference>
<dbReference type="Pfam" id="PF01077">
    <property type="entry name" value="NIR_SIR"/>
    <property type="match status" value="1"/>
</dbReference>
<evidence type="ECO:0000256" key="3">
    <source>
        <dbReference type="ARBA" id="ARBA00023014"/>
    </source>
</evidence>
<dbReference type="OrthoDB" id="15347at2157"/>
<dbReference type="RefSeq" id="WP_188596317.1">
    <property type="nucleotide sequence ID" value="NZ_BMNL01000002.1"/>
</dbReference>
<comment type="caution">
    <text evidence="5">The sequence shown here is derived from an EMBL/GenBank/DDBJ whole genome shotgun (WGS) entry which is preliminary data.</text>
</comment>
<dbReference type="SUPFAM" id="SSF56014">
    <property type="entry name" value="Nitrite and sulphite reductase 4Fe-4S domain-like"/>
    <property type="match status" value="1"/>
</dbReference>
<dbReference type="GO" id="GO:0051536">
    <property type="term" value="F:iron-sulfur cluster binding"/>
    <property type="evidence" value="ECO:0007669"/>
    <property type="project" value="UniProtKB-KW"/>
</dbReference>
<dbReference type="InterPro" id="IPR036136">
    <property type="entry name" value="Nit/Sulf_reduc_fer-like_dom_sf"/>
</dbReference>
<evidence type="ECO:0000256" key="1">
    <source>
        <dbReference type="ARBA" id="ARBA00022723"/>
    </source>
</evidence>
<proteinExistence type="predicted"/>
<dbReference type="Gene3D" id="3.30.413.10">
    <property type="entry name" value="Sulfite Reductase Hemoprotein, domain 1"/>
    <property type="match status" value="1"/>
</dbReference>
<dbReference type="InterPro" id="IPR017896">
    <property type="entry name" value="4Fe4S_Fe-S-bd"/>
</dbReference>
<evidence type="ECO:0000259" key="4">
    <source>
        <dbReference type="PROSITE" id="PS51379"/>
    </source>
</evidence>
<accession>A0A830GTB4</accession>
<dbReference type="Gene3D" id="3.30.70.2500">
    <property type="match status" value="1"/>
</dbReference>
<keyword evidence="1" id="KW-0479">Metal-binding</keyword>
<dbReference type="PROSITE" id="PS51379">
    <property type="entry name" value="4FE4S_FER_2"/>
    <property type="match status" value="1"/>
</dbReference>
<dbReference type="SUPFAM" id="SSF55124">
    <property type="entry name" value="Nitrite/Sulfite reductase N-terminal domain-like"/>
    <property type="match status" value="1"/>
</dbReference>
<gene>
    <name evidence="5" type="ORF">GCM10007981_10020</name>
</gene>
<sequence length="425" mass="47892">MTELPIDESLWPSPPSDEEAEAALKALEEGPWPSHVSELRRTKYPIRLYGMGLAARATPWASSVANAPGIFAGVLSRVSHPWTRVNPPVFEDHERIIIPSAQVISTLILRELIRVSRQHGWGLFQFIGGTGDIVMNVDRDRIVEAAKEVRRVGLEVGGSGDVMRNSVACPGPLLCEYAIYDTLRGRDMTYECFVDWASYPQFPYKIKFKFSGCPLDCLKAQARADYVFVGTWRGAPSIDEERFGKWVEEGGDVEGLVRACPTGAIEWRGGELRIDGDKCVQCMECVKRAYPAISPGRERGIRVLVGGTIKSRNGPKLAKVLIPFIPIKDPMHPDDEIMKVFELLKDRVVPKWDEVGWRRERIGDVAIRLGWRRFVTEVAGLDPREVVREKPGEPYYMNGIPFFIMGEDEKKAYLEELRGSMKEWG</sequence>
<name>A0A830GTB4_9CREN</name>
<keyword evidence="6" id="KW-1185">Reference proteome</keyword>
<organism evidence="5 6">
    <name type="scientific">Thermocladium modestius</name>
    <dbReference type="NCBI Taxonomy" id="62609"/>
    <lineage>
        <taxon>Archaea</taxon>
        <taxon>Thermoproteota</taxon>
        <taxon>Thermoprotei</taxon>
        <taxon>Thermoproteales</taxon>
        <taxon>Thermoproteaceae</taxon>
        <taxon>Thermocladium</taxon>
    </lineage>
</organism>
<reference evidence="5" key="1">
    <citation type="journal article" date="2014" name="Int. J. Syst. Evol. Microbiol.">
        <title>Complete genome sequence of Corynebacterium casei LMG S-19264T (=DSM 44701T), isolated from a smear-ripened cheese.</title>
        <authorList>
            <consortium name="US DOE Joint Genome Institute (JGI-PGF)"/>
            <person name="Walter F."/>
            <person name="Albersmeier A."/>
            <person name="Kalinowski J."/>
            <person name="Ruckert C."/>
        </authorList>
    </citation>
    <scope>NUCLEOTIDE SEQUENCE</scope>
    <source>
        <strain evidence="5">JCM 10088</strain>
    </source>
</reference>
<dbReference type="InterPro" id="IPR006067">
    <property type="entry name" value="NO2/SO3_Rdtase_4Fe4S_dom"/>
</dbReference>
<dbReference type="SUPFAM" id="SSF54862">
    <property type="entry name" value="4Fe-4S ferredoxins"/>
    <property type="match status" value="1"/>
</dbReference>
<evidence type="ECO:0000313" key="6">
    <source>
        <dbReference type="Proteomes" id="UP000610960"/>
    </source>
</evidence>
<dbReference type="EMBL" id="BMNL01000002">
    <property type="protein sequence ID" value="GGP20736.1"/>
    <property type="molecule type" value="Genomic_DNA"/>
</dbReference>
<dbReference type="GO" id="GO:0020037">
    <property type="term" value="F:heme binding"/>
    <property type="evidence" value="ECO:0007669"/>
    <property type="project" value="InterPro"/>
</dbReference>
<dbReference type="InterPro" id="IPR045854">
    <property type="entry name" value="NO2/SO3_Rdtase_4Fe4S_sf"/>
</dbReference>
<evidence type="ECO:0000313" key="5">
    <source>
        <dbReference type="EMBL" id="GGP20736.1"/>
    </source>
</evidence>
<feature type="domain" description="4Fe-4S ferredoxin-type" evidence="4">
    <location>
        <begin position="270"/>
        <end position="298"/>
    </location>
</feature>
<keyword evidence="3" id="KW-0411">Iron-sulfur</keyword>
<protein>
    <submittedName>
        <fullName evidence="5">Sulfite reductase, dissimilatory-type subunit alpha</fullName>
    </submittedName>
</protein>